<dbReference type="Proteomes" id="UP000184267">
    <property type="component" value="Unassembled WGS sequence"/>
</dbReference>
<dbReference type="InterPro" id="IPR012337">
    <property type="entry name" value="RNaseH-like_sf"/>
</dbReference>
<evidence type="ECO:0000313" key="1">
    <source>
        <dbReference type="EMBL" id="OJT15381.1"/>
    </source>
</evidence>
<dbReference type="GO" id="GO:0003676">
    <property type="term" value="F:nucleic acid binding"/>
    <property type="evidence" value="ECO:0007669"/>
    <property type="project" value="InterPro"/>
</dbReference>
<accession>A0A1M2W696</accession>
<organism evidence="1 2">
    <name type="scientific">Trametes pubescens</name>
    <name type="common">White-rot fungus</name>
    <dbReference type="NCBI Taxonomy" id="154538"/>
    <lineage>
        <taxon>Eukaryota</taxon>
        <taxon>Fungi</taxon>
        <taxon>Dikarya</taxon>
        <taxon>Basidiomycota</taxon>
        <taxon>Agaricomycotina</taxon>
        <taxon>Agaricomycetes</taxon>
        <taxon>Polyporales</taxon>
        <taxon>Polyporaceae</taxon>
        <taxon>Trametes</taxon>
    </lineage>
</organism>
<sequence>MAPEITWCSTPASILHAASALSAHSVLLMDCEAQDLAMPDGALSTIAISGPLAEHVFIIDTLAFPSSPSRSSSTSSAVGPPTPHPGLAPLFALLSLPHITKVFWDGRADALELLLSYGLVLANVLDMQLVEVAVRARAKKPAEVHKGYFEPIQNEILGNPGAYAGIHRLRSLTHVVGFFQLVPKGPTDAKGYDLKDPVVVAMHEAGESAFWLERPLPEHLKAYAAHDLTLMSLVYVHFMRRAWVCKRLQLLCAQSAVYIGMLGGRAEHARLAAMDFKRFMPLGIISEEGDVGSKTRYTCDCCRGALGGDCFVKRVVEGPEGMDKDGSKTIKIERLSFCRLCNALAQRNKRAEGEWVDCCI</sequence>
<dbReference type="Gene3D" id="3.30.420.10">
    <property type="entry name" value="Ribonuclease H-like superfamily/Ribonuclease H"/>
    <property type="match status" value="1"/>
</dbReference>
<dbReference type="OMA" id="ITKVFWD"/>
<protein>
    <recommendedName>
        <fullName evidence="3">3'-5' exonuclease domain-containing protein</fullName>
    </recommendedName>
</protein>
<dbReference type="PANTHER" id="PTHR43040">
    <property type="entry name" value="RIBONUCLEASE D"/>
    <property type="match status" value="1"/>
</dbReference>
<reference evidence="1 2" key="1">
    <citation type="submission" date="2016-10" db="EMBL/GenBank/DDBJ databases">
        <title>Genome sequence of the basidiomycete white-rot fungus Trametes pubescens.</title>
        <authorList>
            <person name="Makela M.R."/>
            <person name="Granchi Z."/>
            <person name="Peng M."/>
            <person name="De Vries R.P."/>
            <person name="Grigoriev I."/>
            <person name="Riley R."/>
            <person name="Hilden K."/>
        </authorList>
    </citation>
    <scope>NUCLEOTIDE SEQUENCE [LARGE SCALE GENOMIC DNA]</scope>
    <source>
        <strain evidence="1 2">FBCC735</strain>
    </source>
</reference>
<dbReference type="PANTHER" id="PTHR43040:SF1">
    <property type="entry name" value="RIBONUCLEASE D"/>
    <property type="match status" value="1"/>
</dbReference>
<dbReference type="AlphaFoldDB" id="A0A1M2W696"/>
<evidence type="ECO:0008006" key="3">
    <source>
        <dbReference type="Google" id="ProtNLM"/>
    </source>
</evidence>
<dbReference type="InterPro" id="IPR036397">
    <property type="entry name" value="RNaseH_sf"/>
</dbReference>
<comment type="caution">
    <text evidence="1">The sequence shown here is derived from an EMBL/GenBank/DDBJ whole genome shotgun (WGS) entry which is preliminary data.</text>
</comment>
<name>A0A1M2W696_TRAPU</name>
<keyword evidence="2" id="KW-1185">Reference proteome</keyword>
<proteinExistence type="predicted"/>
<dbReference type="STRING" id="154538.A0A1M2W696"/>
<dbReference type="EMBL" id="MNAD01000170">
    <property type="protein sequence ID" value="OJT15381.1"/>
    <property type="molecule type" value="Genomic_DNA"/>
</dbReference>
<dbReference type="SUPFAM" id="SSF53098">
    <property type="entry name" value="Ribonuclease H-like"/>
    <property type="match status" value="1"/>
</dbReference>
<dbReference type="OrthoDB" id="26838at2759"/>
<evidence type="ECO:0000313" key="2">
    <source>
        <dbReference type="Proteomes" id="UP000184267"/>
    </source>
</evidence>
<gene>
    <name evidence="1" type="ORF">TRAPUB_8063</name>
</gene>